<reference evidence="1 2" key="1">
    <citation type="journal article" date="2024" name="G3 (Bethesda)">
        <title>Genome assembly of Hibiscus sabdariffa L. provides insights into metabolisms of medicinal natural products.</title>
        <authorList>
            <person name="Kim T."/>
        </authorList>
    </citation>
    <scope>NUCLEOTIDE SEQUENCE [LARGE SCALE GENOMIC DNA]</scope>
    <source>
        <strain evidence="1">TK-2024</strain>
        <tissue evidence="1">Old leaves</tissue>
    </source>
</reference>
<sequence length="130" mass="15124">MMRGFSEYQRNTTGRYCMPLFSFFFSFKCKYRASSSCCFGIGIARLRRYLAEYGQPKAHLDDSTSRVERMRLRPSATLPAILATHYLFQKVNFKELILLTSGDIVQIQIKKAWVRCRYRSITAAVVSQQK</sequence>
<keyword evidence="2" id="KW-1185">Reference proteome</keyword>
<name>A0ABR2E322_9ROSI</name>
<organism evidence="1 2">
    <name type="scientific">Hibiscus sabdariffa</name>
    <name type="common">roselle</name>
    <dbReference type="NCBI Taxonomy" id="183260"/>
    <lineage>
        <taxon>Eukaryota</taxon>
        <taxon>Viridiplantae</taxon>
        <taxon>Streptophyta</taxon>
        <taxon>Embryophyta</taxon>
        <taxon>Tracheophyta</taxon>
        <taxon>Spermatophyta</taxon>
        <taxon>Magnoliopsida</taxon>
        <taxon>eudicotyledons</taxon>
        <taxon>Gunneridae</taxon>
        <taxon>Pentapetalae</taxon>
        <taxon>rosids</taxon>
        <taxon>malvids</taxon>
        <taxon>Malvales</taxon>
        <taxon>Malvaceae</taxon>
        <taxon>Malvoideae</taxon>
        <taxon>Hibiscus</taxon>
    </lineage>
</organism>
<gene>
    <name evidence="1" type="ORF">V6N12_040230</name>
</gene>
<comment type="caution">
    <text evidence="1">The sequence shown here is derived from an EMBL/GenBank/DDBJ whole genome shotgun (WGS) entry which is preliminary data.</text>
</comment>
<evidence type="ECO:0000313" key="2">
    <source>
        <dbReference type="Proteomes" id="UP001472677"/>
    </source>
</evidence>
<protein>
    <submittedName>
        <fullName evidence="1">Uncharacterized protein</fullName>
    </submittedName>
</protein>
<evidence type="ECO:0000313" key="1">
    <source>
        <dbReference type="EMBL" id="KAK8551597.1"/>
    </source>
</evidence>
<accession>A0ABR2E322</accession>
<dbReference type="EMBL" id="JBBPBM010000020">
    <property type="protein sequence ID" value="KAK8551597.1"/>
    <property type="molecule type" value="Genomic_DNA"/>
</dbReference>
<dbReference type="Proteomes" id="UP001472677">
    <property type="component" value="Unassembled WGS sequence"/>
</dbReference>
<proteinExistence type="predicted"/>